<name>A0ABV6K8Q2_9BACI</name>
<organism evidence="2 3">
    <name type="scientific">Halalkalibacter kiskunsagensis</name>
    <dbReference type="NCBI Taxonomy" id="1548599"/>
    <lineage>
        <taxon>Bacteria</taxon>
        <taxon>Bacillati</taxon>
        <taxon>Bacillota</taxon>
        <taxon>Bacilli</taxon>
        <taxon>Bacillales</taxon>
        <taxon>Bacillaceae</taxon>
        <taxon>Halalkalibacter</taxon>
    </lineage>
</organism>
<dbReference type="EMBL" id="JBHLUX010000008">
    <property type="protein sequence ID" value="MFC0469691.1"/>
    <property type="molecule type" value="Genomic_DNA"/>
</dbReference>
<dbReference type="Pfam" id="PF07875">
    <property type="entry name" value="Coat_F"/>
    <property type="match status" value="1"/>
</dbReference>
<dbReference type="InterPro" id="IPR012851">
    <property type="entry name" value="Spore_coat_CotF-like"/>
</dbReference>
<proteinExistence type="predicted"/>
<evidence type="ECO:0000313" key="2">
    <source>
        <dbReference type="EMBL" id="MFC0469691.1"/>
    </source>
</evidence>
<comment type="caution">
    <text evidence="2">The sequence shown here is derived from an EMBL/GenBank/DDBJ whole genome shotgun (WGS) entry which is preliminary data.</text>
</comment>
<protein>
    <submittedName>
        <fullName evidence="2">Spore coat protein</fullName>
    </submittedName>
</protein>
<sequence>MSQQQQKIQNPEMQIPKTPQMNDRDFINDILAMEKSMTNSYSVALNEMSHGQLYQDLSTVFNQTQDCQRELYNVMFQKGFYSLEAADGQKLDQTYQQFSGYSSQFPYQQ</sequence>
<keyword evidence="2" id="KW-0167">Capsid protein</keyword>
<keyword evidence="3" id="KW-1185">Reference proteome</keyword>
<accession>A0ABV6K8Q2</accession>
<evidence type="ECO:0000256" key="1">
    <source>
        <dbReference type="SAM" id="MobiDB-lite"/>
    </source>
</evidence>
<reference evidence="2 3" key="1">
    <citation type="submission" date="2024-09" db="EMBL/GenBank/DDBJ databases">
        <authorList>
            <person name="Sun Q."/>
            <person name="Mori K."/>
        </authorList>
    </citation>
    <scope>NUCLEOTIDE SEQUENCE [LARGE SCALE GENOMIC DNA]</scope>
    <source>
        <strain evidence="2 3">NCAIM B.02610</strain>
    </source>
</reference>
<gene>
    <name evidence="2" type="ORF">ACFFHM_03875</name>
</gene>
<keyword evidence="2" id="KW-0946">Virion</keyword>
<dbReference type="RefSeq" id="WP_335962213.1">
    <property type="nucleotide sequence ID" value="NZ_JAXBLX010000025.1"/>
</dbReference>
<dbReference type="Proteomes" id="UP001589838">
    <property type="component" value="Unassembled WGS sequence"/>
</dbReference>
<feature type="region of interest" description="Disordered" evidence="1">
    <location>
        <begin position="1"/>
        <end position="21"/>
    </location>
</feature>
<evidence type="ECO:0000313" key="3">
    <source>
        <dbReference type="Proteomes" id="UP001589838"/>
    </source>
</evidence>